<sequence>MFFGAGHRDSRAGFRTIAGSAAQAGQEPQGGARRRAAPPIAMLCAFEDKGYSGWVPEIVMVTRQENGRIEAFDPILQSLVGKPIKAVVVSDTRHERVYGWALAGCAMPRANGPSASISASACANPTVPP</sequence>
<name>A0ABT8D1V2_9RHOB</name>
<organism evidence="1 2">
    <name type="scientific">Paracoccus cavernae</name>
    <dbReference type="NCBI Taxonomy" id="1571207"/>
    <lineage>
        <taxon>Bacteria</taxon>
        <taxon>Pseudomonadati</taxon>
        <taxon>Pseudomonadota</taxon>
        <taxon>Alphaproteobacteria</taxon>
        <taxon>Rhodobacterales</taxon>
        <taxon>Paracoccaceae</taxon>
        <taxon>Paracoccus</taxon>
    </lineage>
</organism>
<comment type="caution">
    <text evidence="1">The sequence shown here is derived from an EMBL/GenBank/DDBJ whole genome shotgun (WGS) entry which is preliminary data.</text>
</comment>
<dbReference type="EMBL" id="JAUFRC010000001">
    <property type="protein sequence ID" value="MDN3710764.1"/>
    <property type="molecule type" value="Genomic_DNA"/>
</dbReference>
<reference evidence="2" key="1">
    <citation type="journal article" date="2019" name="Int. J. Syst. Evol. Microbiol.">
        <title>The Global Catalogue of Microorganisms (GCM) 10K type strain sequencing project: providing services to taxonomists for standard genome sequencing and annotation.</title>
        <authorList>
            <consortium name="The Broad Institute Genomics Platform"/>
            <consortium name="The Broad Institute Genome Sequencing Center for Infectious Disease"/>
            <person name="Wu L."/>
            <person name="Ma J."/>
        </authorList>
    </citation>
    <scope>NUCLEOTIDE SEQUENCE [LARGE SCALE GENOMIC DNA]</scope>
    <source>
        <strain evidence="2">CECT 8482</strain>
    </source>
</reference>
<proteinExistence type="predicted"/>
<dbReference type="RefSeq" id="WP_377786182.1">
    <property type="nucleotide sequence ID" value="NZ_JBHUOC010000001.1"/>
</dbReference>
<accession>A0ABT8D1V2</accession>
<dbReference type="Proteomes" id="UP001243846">
    <property type="component" value="Unassembled WGS sequence"/>
</dbReference>
<protein>
    <submittedName>
        <fullName evidence="1">Uncharacterized protein</fullName>
    </submittedName>
</protein>
<evidence type="ECO:0000313" key="2">
    <source>
        <dbReference type="Proteomes" id="UP001243846"/>
    </source>
</evidence>
<gene>
    <name evidence="1" type="ORF">QWZ10_01005</name>
</gene>
<evidence type="ECO:0000313" key="1">
    <source>
        <dbReference type="EMBL" id="MDN3710764.1"/>
    </source>
</evidence>
<keyword evidence="2" id="KW-1185">Reference proteome</keyword>